<dbReference type="InterPro" id="IPR009044">
    <property type="entry name" value="ssDNA-bd_transcriptional_reg"/>
</dbReference>
<evidence type="ECO:0000256" key="4">
    <source>
        <dbReference type="ARBA" id="ARBA00023125"/>
    </source>
</evidence>
<dbReference type="InterPro" id="IPR045125">
    <property type="entry name" value="Sub1/Tcp4-like"/>
</dbReference>
<keyword evidence="6" id="KW-0539">Nucleus</keyword>
<feature type="region of interest" description="Disordered" evidence="7">
    <location>
        <begin position="1"/>
        <end position="57"/>
    </location>
</feature>
<reference evidence="9" key="1">
    <citation type="submission" date="2022-01" db="EMBL/GenBank/DDBJ databases">
        <authorList>
            <person name="King R."/>
        </authorList>
    </citation>
    <scope>NUCLEOTIDE SEQUENCE</scope>
</reference>
<organism evidence="9 10">
    <name type="scientific">Chironomus riparius</name>
    <dbReference type="NCBI Taxonomy" id="315576"/>
    <lineage>
        <taxon>Eukaryota</taxon>
        <taxon>Metazoa</taxon>
        <taxon>Ecdysozoa</taxon>
        <taxon>Arthropoda</taxon>
        <taxon>Hexapoda</taxon>
        <taxon>Insecta</taxon>
        <taxon>Pterygota</taxon>
        <taxon>Neoptera</taxon>
        <taxon>Endopterygota</taxon>
        <taxon>Diptera</taxon>
        <taxon>Nematocera</taxon>
        <taxon>Chironomoidea</taxon>
        <taxon>Chironomidae</taxon>
        <taxon>Chironominae</taxon>
        <taxon>Chironomus</taxon>
    </lineage>
</organism>
<sequence>MPKNKKLEDSDSDSGPEDRNPPAKKSKSGNDVKGGNDSKGGSDSTKTDDQGNSYWELDRNRRVSLSSFKGKQYLNIREYYMDKGTGQYRPGKSGITLTKKEWQQLLDLVPEIKFEN</sequence>
<evidence type="ECO:0000256" key="7">
    <source>
        <dbReference type="SAM" id="MobiDB-lite"/>
    </source>
</evidence>
<name>A0A9N9S8H7_9DIPT</name>
<dbReference type="PANTHER" id="PTHR13215">
    <property type="entry name" value="RNA POLYMERASE II TRANSCRIPTIONAL COACTIVATOR"/>
    <property type="match status" value="1"/>
</dbReference>
<dbReference type="GO" id="GO:0060261">
    <property type="term" value="P:positive regulation of transcription initiation by RNA polymerase II"/>
    <property type="evidence" value="ECO:0007669"/>
    <property type="project" value="InterPro"/>
</dbReference>
<evidence type="ECO:0000256" key="3">
    <source>
        <dbReference type="ARBA" id="ARBA00023015"/>
    </source>
</evidence>
<evidence type="ECO:0000256" key="5">
    <source>
        <dbReference type="ARBA" id="ARBA00023163"/>
    </source>
</evidence>
<keyword evidence="5" id="KW-0804">Transcription</keyword>
<keyword evidence="4" id="KW-0238">DNA-binding</keyword>
<dbReference type="Proteomes" id="UP001153620">
    <property type="component" value="Chromosome 4"/>
</dbReference>
<keyword evidence="3" id="KW-0805">Transcription regulation</keyword>
<reference evidence="9" key="2">
    <citation type="submission" date="2022-10" db="EMBL/GenBank/DDBJ databases">
        <authorList>
            <consortium name="ENA_rothamsted_submissions"/>
            <consortium name="culmorum"/>
            <person name="King R."/>
        </authorList>
    </citation>
    <scope>NUCLEOTIDE SEQUENCE</scope>
</reference>
<evidence type="ECO:0000313" key="9">
    <source>
        <dbReference type="EMBL" id="CAG9812363.1"/>
    </source>
</evidence>
<dbReference type="InterPro" id="IPR003173">
    <property type="entry name" value="PC4_C"/>
</dbReference>
<evidence type="ECO:0000259" key="8">
    <source>
        <dbReference type="Pfam" id="PF02229"/>
    </source>
</evidence>
<dbReference type="OrthoDB" id="2505440at2759"/>
<feature type="domain" description="Transcriptional coactivator p15 (PC4) C-terminal" evidence="8">
    <location>
        <begin position="55"/>
        <end position="107"/>
    </location>
</feature>
<comment type="subcellular location">
    <subcellularLocation>
        <location evidence="1">Nucleus</location>
    </subcellularLocation>
</comment>
<keyword evidence="10" id="KW-1185">Reference proteome</keyword>
<evidence type="ECO:0000256" key="2">
    <source>
        <dbReference type="ARBA" id="ARBA00009001"/>
    </source>
</evidence>
<dbReference type="Pfam" id="PF02229">
    <property type="entry name" value="PC4"/>
    <property type="match status" value="1"/>
</dbReference>
<dbReference type="SUPFAM" id="SSF54447">
    <property type="entry name" value="ssDNA-binding transcriptional regulator domain"/>
    <property type="match status" value="1"/>
</dbReference>
<evidence type="ECO:0000256" key="6">
    <source>
        <dbReference type="ARBA" id="ARBA00023242"/>
    </source>
</evidence>
<dbReference type="EMBL" id="OU895880">
    <property type="protein sequence ID" value="CAG9812363.1"/>
    <property type="molecule type" value="Genomic_DNA"/>
</dbReference>
<dbReference type="AlphaFoldDB" id="A0A9N9S8H7"/>
<gene>
    <name evidence="9" type="ORF">CHIRRI_LOCUS15168</name>
</gene>
<evidence type="ECO:0000256" key="1">
    <source>
        <dbReference type="ARBA" id="ARBA00004123"/>
    </source>
</evidence>
<proteinExistence type="inferred from homology"/>
<dbReference type="Gene3D" id="2.30.31.10">
    <property type="entry name" value="Transcriptional Coactivator Pc4, Chain A"/>
    <property type="match status" value="1"/>
</dbReference>
<comment type="similarity">
    <text evidence="2">Belongs to the transcriptional coactivator PC4 family.</text>
</comment>
<protein>
    <recommendedName>
        <fullName evidence="8">Transcriptional coactivator p15 (PC4) C-terminal domain-containing protein</fullName>
    </recommendedName>
</protein>
<dbReference type="GO" id="GO:0003713">
    <property type="term" value="F:transcription coactivator activity"/>
    <property type="evidence" value="ECO:0007669"/>
    <property type="project" value="InterPro"/>
</dbReference>
<accession>A0A9N9S8H7</accession>
<dbReference type="GO" id="GO:0005634">
    <property type="term" value="C:nucleus"/>
    <property type="evidence" value="ECO:0007669"/>
    <property type="project" value="UniProtKB-SubCell"/>
</dbReference>
<evidence type="ECO:0000313" key="10">
    <source>
        <dbReference type="Proteomes" id="UP001153620"/>
    </source>
</evidence>
<dbReference type="GO" id="GO:0003677">
    <property type="term" value="F:DNA binding"/>
    <property type="evidence" value="ECO:0007669"/>
    <property type="project" value="UniProtKB-KW"/>
</dbReference>